<proteinExistence type="predicted"/>
<dbReference type="Proteomes" id="UP000015106">
    <property type="component" value="Chromosome 5"/>
</dbReference>
<dbReference type="Gramene" id="TuG1812G0500003584.01.T01">
    <property type="protein sequence ID" value="TuG1812G0500003584.01.T01.cds261007"/>
    <property type="gene ID" value="TuG1812G0500003584.01"/>
</dbReference>
<evidence type="ECO:0000313" key="2">
    <source>
        <dbReference type="EnsemblPlants" id="TuG1812G0500003584.01.T01.cds261007"/>
    </source>
</evidence>
<reference evidence="3" key="1">
    <citation type="journal article" date="2013" name="Nature">
        <title>Draft genome of the wheat A-genome progenitor Triticum urartu.</title>
        <authorList>
            <person name="Ling H.Q."/>
            <person name="Zhao S."/>
            <person name="Liu D."/>
            <person name="Wang J."/>
            <person name="Sun H."/>
            <person name="Zhang C."/>
            <person name="Fan H."/>
            <person name="Li D."/>
            <person name="Dong L."/>
            <person name="Tao Y."/>
            <person name="Gao C."/>
            <person name="Wu H."/>
            <person name="Li Y."/>
            <person name="Cui Y."/>
            <person name="Guo X."/>
            <person name="Zheng S."/>
            <person name="Wang B."/>
            <person name="Yu K."/>
            <person name="Liang Q."/>
            <person name="Yang W."/>
            <person name="Lou X."/>
            <person name="Chen J."/>
            <person name="Feng M."/>
            <person name="Jian J."/>
            <person name="Zhang X."/>
            <person name="Luo G."/>
            <person name="Jiang Y."/>
            <person name="Liu J."/>
            <person name="Wang Z."/>
            <person name="Sha Y."/>
            <person name="Zhang B."/>
            <person name="Wu H."/>
            <person name="Tang D."/>
            <person name="Shen Q."/>
            <person name="Xue P."/>
            <person name="Zou S."/>
            <person name="Wang X."/>
            <person name="Liu X."/>
            <person name="Wang F."/>
            <person name="Yang Y."/>
            <person name="An X."/>
            <person name="Dong Z."/>
            <person name="Zhang K."/>
            <person name="Zhang X."/>
            <person name="Luo M.C."/>
            <person name="Dvorak J."/>
            <person name="Tong Y."/>
            <person name="Wang J."/>
            <person name="Yang H."/>
            <person name="Li Z."/>
            <person name="Wang D."/>
            <person name="Zhang A."/>
            <person name="Wang J."/>
        </authorList>
    </citation>
    <scope>NUCLEOTIDE SEQUENCE</scope>
    <source>
        <strain evidence="3">cv. G1812</strain>
    </source>
</reference>
<evidence type="ECO:0000256" key="1">
    <source>
        <dbReference type="SAM" id="MobiDB-lite"/>
    </source>
</evidence>
<accession>A0A8R7UMG6</accession>
<reference evidence="2" key="3">
    <citation type="submission" date="2022-06" db="UniProtKB">
        <authorList>
            <consortium name="EnsemblPlants"/>
        </authorList>
    </citation>
    <scope>IDENTIFICATION</scope>
</reference>
<organism evidence="2 3">
    <name type="scientific">Triticum urartu</name>
    <name type="common">Red wild einkorn</name>
    <name type="synonym">Crithodium urartu</name>
    <dbReference type="NCBI Taxonomy" id="4572"/>
    <lineage>
        <taxon>Eukaryota</taxon>
        <taxon>Viridiplantae</taxon>
        <taxon>Streptophyta</taxon>
        <taxon>Embryophyta</taxon>
        <taxon>Tracheophyta</taxon>
        <taxon>Spermatophyta</taxon>
        <taxon>Magnoliopsida</taxon>
        <taxon>Liliopsida</taxon>
        <taxon>Poales</taxon>
        <taxon>Poaceae</taxon>
        <taxon>BOP clade</taxon>
        <taxon>Pooideae</taxon>
        <taxon>Triticodae</taxon>
        <taxon>Triticeae</taxon>
        <taxon>Triticinae</taxon>
        <taxon>Triticum</taxon>
    </lineage>
</organism>
<keyword evidence="3" id="KW-1185">Reference proteome</keyword>
<evidence type="ECO:0000313" key="3">
    <source>
        <dbReference type="Proteomes" id="UP000015106"/>
    </source>
</evidence>
<feature type="region of interest" description="Disordered" evidence="1">
    <location>
        <begin position="1"/>
        <end position="25"/>
    </location>
</feature>
<name>A0A8R7UMG6_TRIUA</name>
<feature type="compositionally biased region" description="Basic and acidic residues" evidence="1">
    <location>
        <begin position="201"/>
        <end position="211"/>
    </location>
</feature>
<protein>
    <submittedName>
        <fullName evidence="2">Uncharacterized protein</fullName>
    </submittedName>
</protein>
<feature type="region of interest" description="Disordered" evidence="1">
    <location>
        <begin position="192"/>
        <end position="211"/>
    </location>
</feature>
<dbReference type="EnsemblPlants" id="TuG1812G0500003584.01.T01">
    <property type="protein sequence ID" value="TuG1812G0500003584.01.T01.cds261007"/>
    <property type="gene ID" value="TuG1812G0500003584.01"/>
</dbReference>
<dbReference type="AlphaFoldDB" id="A0A8R7UMG6"/>
<reference evidence="2" key="2">
    <citation type="submission" date="2018-03" db="EMBL/GenBank/DDBJ databases">
        <title>The Triticum urartu genome reveals the dynamic nature of wheat genome evolution.</title>
        <authorList>
            <person name="Ling H."/>
            <person name="Ma B."/>
            <person name="Shi X."/>
            <person name="Liu H."/>
            <person name="Dong L."/>
            <person name="Sun H."/>
            <person name="Cao Y."/>
            <person name="Gao Q."/>
            <person name="Zheng S."/>
            <person name="Li Y."/>
            <person name="Yu Y."/>
            <person name="Du H."/>
            <person name="Qi M."/>
            <person name="Li Y."/>
            <person name="Yu H."/>
            <person name="Cui Y."/>
            <person name="Wang N."/>
            <person name="Chen C."/>
            <person name="Wu H."/>
            <person name="Zhao Y."/>
            <person name="Zhang J."/>
            <person name="Li Y."/>
            <person name="Zhou W."/>
            <person name="Zhang B."/>
            <person name="Hu W."/>
            <person name="Eijk M."/>
            <person name="Tang J."/>
            <person name="Witsenboer H."/>
            <person name="Zhao S."/>
            <person name="Li Z."/>
            <person name="Zhang A."/>
            <person name="Wang D."/>
            <person name="Liang C."/>
        </authorList>
    </citation>
    <scope>NUCLEOTIDE SEQUENCE [LARGE SCALE GENOMIC DNA]</scope>
    <source>
        <strain evidence="2">cv. G1812</strain>
    </source>
</reference>
<sequence length="220" mass="23483">MLASSRLDRAGSLPERSSRFSHRLRAAGHRSSSRQLARTLGTLLCRACSFPELHLAVLLHIVAGPISTSPDRPNPVVIHVPLQEATTTPALSLCTPCTELHHRSISTSPWTGLLPAAGFLPHLICRLACSFGCHPLLPPSTFYASSWLAPSSNPQGSPSVSGTRSATITGEDPCPVYHPVAAAGHGVSIVTSVSSMSSPRGRQDTKYHDVDDHQVQLHQL</sequence>